<dbReference type="Proteomes" id="UP001289374">
    <property type="component" value="Unassembled WGS sequence"/>
</dbReference>
<evidence type="ECO:0000313" key="2">
    <source>
        <dbReference type="EMBL" id="KAK4381954.1"/>
    </source>
</evidence>
<accession>A0AAE1VZW2</accession>
<comment type="caution">
    <text evidence="2">The sequence shown here is derived from an EMBL/GenBank/DDBJ whole genome shotgun (WGS) entry which is preliminary data.</text>
</comment>
<reference evidence="2" key="1">
    <citation type="submission" date="2020-06" db="EMBL/GenBank/DDBJ databases">
        <authorList>
            <person name="Li T."/>
            <person name="Hu X."/>
            <person name="Zhang T."/>
            <person name="Song X."/>
            <person name="Zhang H."/>
            <person name="Dai N."/>
            <person name="Sheng W."/>
            <person name="Hou X."/>
            <person name="Wei L."/>
        </authorList>
    </citation>
    <scope>NUCLEOTIDE SEQUENCE</scope>
    <source>
        <strain evidence="2">K16</strain>
        <tissue evidence="2">Leaf</tissue>
    </source>
</reference>
<evidence type="ECO:0008006" key="4">
    <source>
        <dbReference type="Google" id="ProtNLM"/>
    </source>
</evidence>
<name>A0AAE1VZW2_9LAMI</name>
<gene>
    <name evidence="2" type="ORF">Sango_2917400</name>
</gene>
<keyword evidence="3" id="KW-1185">Reference proteome</keyword>
<protein>
    <recommendedName>
        <fullName evidence="4">CAAX amino terminal protease</fullName>
    </recommendedName>
</protein>
<reference evidence="2" key="2">
    <citation type="journal article" date="2024" name="Plant">
        <title>Genomic evolution and insights into agronomic trait innovations of Sesamum species.</title>
        <authorList>
            <person name="Miao H."/>
            <person name="Wang L."/>
            <person name="Qu L."/>
            <person name="Liu H."/>
            <person name="Sun Y."/>
            <person name="Le M."/>
            <person name="Wang Q."/>
            <person name="Wei S."/>
            <person name="Zheng Y."/>
            <person name="Lin W."/>
            <person name="Duan Y."/>
            <person name="Cao H."/>
            <person name="Xiong S."/>
            <person name="Wang X."/>
            <person name="Wei L."/>
            <person name="Li C."/>
            <person name="Ma Q."/>
            <person name="Ju M."/>
            <person name="Zhao R."/>
            <person name="Li G."/>
            <person name="Mu C."/>
            <person name="Tian Q."/>
            <person name="Mei H."/>
            <person name="Zhang T."/>
            <person name="Gao T."/>
            <person name="Zhang H."/>
        </authorList>
    </citation>
    <scope>NUCLEOTIDE SEQUENCE</scope>
    <source>
        <strain evidence="2">K16</strain>
    </source>
</reference>
<organism evidence="2 3">
    <name type="scientific">Sesamum angolense</name>
    <dbReference type="NCBI Taxonomy" id="2727404"/>
    <lineage>
        <taxon>Eukaryota</taxon>
        <taxon>Viridiplantae</taxon>
        <taxon>Streptophyta</taxon>
        <taxon>Embryophyta</taxon>
        <taxon>Tracheophyta</taxon>
        <taxon>Spermatophyta</taxon>
        <taxon>Magnoliopsida</taxon>
        <taxon>eudicotyledons</taxon>
        <taxon>Gunneridae</taxon>
        <taxon>Pentapetalae</taxon>
        <taxon>asterids</taxon>
        <taxon>lamiids</taxon>
        <taxon>Lamiales</taxon>
        <taxon>Pedaliaceae</taxon>
        <taxon>Sesamum</taxon>
    </lineage>
</organism>
<evidence type="ECO:0000313" key="3">
    <source>
        <dbReference type="Proteomes" id="UP001289374"/>
    </source>
</evidence>
<dbReference type="AlphaFoldDB" id="A0AAE1VZW2"/>
<dbReference type="PANTHER" id="PTHR43592">
    <property type="entry name" value="CAAX AMINO TERMINAL PROTEASE"/>
    <property type="match status" value="1"/>
</dbReference>
<dbReference type="EMBL" id="JACGWL010000781">
    <property type="protein sequence ID" value="KAK4381954.1"/>
    <property type="molecule type" value="Genomic_DNA"/>
</dbReference>
<dbReference type="PANTHER" id="PTHR43592:SF7">
    <property type="entry name" value="CAAX AMINO TERMINAL PROTEASE FAMILY PROTEIN"/>
    <property type="match status" value="1"/>
</dbReference>
<evidence type="ECO:0000256" key="1">
    <source>
        <dbReference type="SAM" id="MobiDB-lite"/>
    </source>
</evidence>
<proteinExistence type="predicted"/>
<feature type="region of interest" description="Disordered" evidence="1">
    <location>
        <begin position="16"/>
        <end position="37"/>
    </location>
</feature>
<sequence length="245" mass="26622">MYYYCLKGHGGRVKALAGQNQTKRSRKRGKFQKTDKDLPQRVQIQDEYDGVDTTLISGVDYVEDGDKMPSSGTSDVQSTSVIVPSRTAVLQACTVTSGLIGAVGVLIRQVSHFAAREGWPVLDSSADITFSFELWHLELIAGSVILVSSCRALLLKTLPDFAESSQAANQQVLTSLEPLDYLLVAFLPGISEVKFRTPLPRATFVGLVYGYTTTLSSSIIVPMASHALNNLVAGVIWRYSSNSSK</sequence>